<dbReference type="Gene3D" id="3.40.30.10">
    <property type="entry name" value="Glutaredoxin"/>
    <property type="match status" value="1"/>
</dbReference>
<keyword evidence="2" id="KW-0413">Isomerase</keyword>
<name>W9GHV1_9MICO</name>
<gene>
    <name evidence="2" type="ORF">N864_13795</name>
</gene>
<keyword evidence="3" id="KW-1185">Reference proteome</keyword>
<dbReference type="GO" id="GO:0016491">
    <property type="term" value="F:oxidoreductase activity"/>
    <property type="evidence" value="ECO:0007669"/>
    <property type="project" value="InterPro"/>
</dbReference>
<comment type="caution">
    <text evidence="2">The sequence shown here is derived from an EMBL/GenBank/DDBJ whole genome shotgun (WGS) entry which is preliminary data.</text>
</comment>
<feature type="domain" description="DSBA-like thioredoxin" evidence="1">
    <location>
        <begin position="3"/>
        <end position="205"/>
    </location>
</feature>
<evidence type="ECO:0000259" key="1">
    <source>
        <dbReference type="Pfam" id="PF01323"/>
    </source>
</evidence>
<protein>
    <submittedName>
        <fullName evidence="2">Protein-disulfide isomerase</fullName>
    </submittedName>
</protein>
<dbReference type="GO" id="GO:0016853">
    <property type="term" value="F:isomerase activity"/>
    <property type="evidence" value="ECO:0007669"/>
    <property type="project" value="UniProtKB-KW"/>
</dbReference>
<organism evidence="2 3">
    <name type="scientific">Intrasporangium chromatireducens Q5-1</name>
    <dbReference type="NCBI Taxonomy" id="584657"/>
    <lineage>
        <taxon>Bacteria</taxon>
        <taxon>Bacillati</taxon>
        <taxon>Actinomycetota</taxon>
        <taxon>Actinomycetes</taxon>
        <taxon>Micrococcales</taxon>
        <taxon>Intrasporangiaceae</taxon>
        <taxon>Intrasporangium</taxon>
    </lineage>
</organism>
<dbReference type="RefSeq" id="WP_034720888.1">
    <property type="nucleotide sequence ID" value="NZ_AWQS01000255.1"/>
</dbReference>
<dbReference type="PANTHER" id="PTHR13887:SF41">
    <property type="entry name" value="THIOREDOXIN SUPERFAMILY PROTEIN"/>
    <property type="match status" value="1"/>
</dbReference>
<dbReference type="Proteomes" id="UP000019494">
    <property type="component" value="Unassembled WGS sequence"/>
</dbReference>
<dbReference type="CDD" id="cd03024">
    <property type="entry name" value="DsbA_FrnE"/>
    <property type="match status" value="1"/>
</dbReference>
<accession>W9GHV1</accession>
<dbReference type="AlphaFoldDB" id="W9GHV1"/>
<dbReference type="PATRIC" id="fig|584657.3.peg.3734"/>
<dbReference type="Pfam" id="PF01323">
    <property type="entry name" value="DSBA"/>
    <property type="match status" value="1"/>
</dbReference>
<dbReference type="SUPFAM" id="SSF52833">
    <property type="entry name" value="Thioredoxin-like"/>
    <property type="match status" value="1"/>
</dbReference>
<dbReference type="InterPro" id="IPR036249">
    <property type="entry name" value="Thioredoxin-like_sf"/>
</dbReference>
<dbReference type="InterPro" id="IPR001853">
    <property type="entry name" value="DSBA-like_thioredoxin_dom"/>
</dbReference>
<proteinExistence type="predicted"/>
<evidence type="ECO:0000313" key="2">
    <source>
        <dbReference type="EMBL" id="EWT04393.1"/>
    </source>
</evidence>
<dbReference type="OrthoDB" id="9799122at2"/>
<sequence length="243" mass="26216">MKIDIWADIVCPYCHLGKARFEAALAQFPHRDEVEVTWHSYELDRSAEPVAEGTLPEMLAAKYGMAQDEAVAQHEAIAEQARELGLDFQWRQARRGNTFDAHRLVHLAGDHGLTQPMLERLMRAYFTEGEPIGDRATLVRLAGEAGLDTAEVAQMLESDDYGNHVRSDEATAAMIGVTGVPFFVLDRKYGVSGAQPVPVFSQALQQAWDTRHEQPEPVAVGGGCGGSCGCGAGGCGSSGDGIC</sequence>
<dbReference type="PANTHER" id="PTHR13887">
    <property type="entry name" value="GLUTATHIONE S-TRANSFERASE KAPPA"/>
    <property type="match status" value="1"/>
</dbReference>
<reference evidence="3" key="1">
    <citation type="submission" date="2013-08" db="EMBL/GenBank/DDBJ databases">
        <title>Intrasporangium oryzae NRRL B-24470.</title>
        <authorList>
            <person name="Liu H."/>
            <person name="Wang G."/>
        </authorList>
    </citation>
    <scope>NUCLEOTIDE SEQUENCE [LARGE SCALE GENOMIC DNA]</scope>
    <source>
        <strain evidence="3">Q5-1</strain>
    </source>
</reference>
<evidence type="ECO:0000313" key="3">
    <source>
        <dbReference type="Proteomes" id="UP000019494"/>
    </source>
</evidence>
<dbReference type="EMBL" id="AWQS01000255">
    <property type="protein sequence ID" value="EWT04393.1"/>
    <property type="molecule type" value="Genomic_DNA"/>
</dbReference>